<comment type="caution">
    <text evidence="5">Lacks conserved residue(s) required for the propagation of feature annotation.</text>
</comment>
<evidence type="ECO:0000256" key="4">
    <source>
        <dbReference type="ARBA" id="ARBA00023235"/>
    </source>
</evidence>
<dbReference type="EMBL" id="CP032998">
    <property type="protein sequence ID" value="QCI26400.1"/>
    <property type="molecule type" value="Genomic_DNA"/>
</dbReference>
<dbReference type="EC" id="5.4.99.25" evidence="5"/>
<feature type="active site" description="Nucleophile" evidence="5">
    <location>
        <position position="38"/>
    </location>
</feature>
<feature type="binding site" evidence="5">
    <location>
        <position position="190"/>
    </location>
    <ligand>
        <name>substrate</name>
    </ligand>
</feature>
<dbReference type="Proteomes" id="UP000298636">
    <property type="component" value="Chromosome"/>
</dbReference>
<dbReference type="GO" id="GO:0160148">
    <property type="term" value="F:tRNA pseudouridine(55) synthase activity"/>
    <property type="evidence" value="ECO:0007669"/>
    <property type="project" value="UniProtKB-EC"/>
</dbReference>
<sequence length="298" mass="34641">MHGILLLDKPSGISSNQVLQQIKKIFYFSKLGYSGILDPLASGILPILIGEGTKFSKYLENSIKTYHVILKLGQSTSTYDSEGVIVENKIINFSDCEFYNFLNMFKGHITQLPPMYSSVKYQGIQLYKYARKNFIVPRILRKIYIYKLECIKRYDNFVELKIVCSKGTYVRTLVHDLGQMLKCGAHVIFLRRLQIASYNIQDSITLKKIYKLKRCYSILKNYDIFLKLIIPLKVIFFALPEIRFFSPVILQKKNKICFILYRHEGIIRITIEKSKDMFIIGHINKFGTLVSCKILNID</sequence>
<dbReference type="HAMAP" id="MF_01080">
    <property type="entry name" value="TruB_bact"/>
    <property type="match status" value="1"/>
</dbReference>
<dbReference type="InterPro" id="IPR002501">
    <property type="entry name" value="PsdUridine_synth_N"/>
</dbReference>
<feature type="binding site" evidence="5">
    <location>
        <position position="169"/>
    </location>
    <ligand>
        <name>substrate</name>
    </ligand>
</feature>
<feature type="domain" description="Pseudouridine synthase II N-terminal" evidence="6">
    <location>
        <begin position="23"/>
        <end position="170"/>
    </location>
</feature>
<reference evidence="8 9" key="1">
    <citation type="submission" date="2018-10" db="EMBL/GenBank/DDBJ databases">
        <title>Comparative functional genomics of the obligate endosymbiont Buchnera aphidicola.</title>
        <authorList>
            <person name="Chong R.A."/>
        </authorList>
    </citation>
    <scope>NUCLEOTIDE SEQUENCE [LARGE SCALE GENOMIC DNA]</scope>
    <source>
        <strain evidence="8 9">Ssp</strain>
    </source>
</reference>
<evidence type="ECO:0000313" key="8">
    <source>
        <dbReference type="EMBL" id="QCI26400.1"/>
    </source>
</evidence>
<evidence type="ECO:0000256" key="2">
    <source>
        <dbReference type="ARBA" id="ARBA00005642"/>
    </source>
</evidence>
<evidence type="ECO:0000256" key="5">
    <source>
        <dbReference type="HAMAP-Rule" id="MF_01080"/>
    </source>
</evidence>
<dbReference type="OrthoDB" id="9802309at2"/>
<protein>
    <recommendedName>
        <fullName evidence="5">tRNA pseudouridine synthase B</fullName>
        <ecNumber evidence="5">5.4.99.25</ecNumber>
    </recommendedName>
    <alternativeName>
        <fullName evidence="5">tRNA pseudouridine(55) synthase</fullName>
        <shortName evidence="5">Psi55 synthase</shortName>
    </alternativeName>
    <alternativeName>
        <fullName evidence="5">tRNA pseudouridylate synthase</fullName>
    </alternativeName>
    <alternativeName>
        <fullName evidence="5">tRNA-uridine isomerase</fullName>
    </alternativeName>
</protein>
<feature type="domain" description="tRNA pseudouridylate synthase B C-terminal" evidence="7">
    <location>
        <begin position="171"/>
        <end position="213"/>
    </location>
</feature>
<feature type="binding site" evidence="5">
    <location>
        <position position="66"/>
    </location>
    <ligand>
        <name>substrate</name>
    </ligand>
</feature>
<evidence type="ECO:0000259" key="6">
    <source>
        <dbReference type="Pfam" id="PF01509"/>
    </source>
</evidence>
<keyword evidence="4 5" id="KW-0413">Isomerase</keyword>
<organism evidence="8 9">
    <name type="scientific">Buchnera aphidicola</name>
    <name type="common">Stegophylla sp.</name>
    <dbReference type="NCBI Taxonomy" id="2315800"/>
    <lineage>
        <taxon>Bacteria</taxon>
        <taxon>Pseudomonadati</taxon>
        <taxon>Pseudomonadota</taxon>
        <taxon>Gammaproteobacteria</taxon>
        <taxon>Enterobacterales</taxon>
        <taxon>Erwiniaceae</taxon>
        <taxon>Buchnera</taxon>
    </lineage>
</organism>
<dbReference type="PANTHER" id="PTHR13767">
    <property type="entry name" value="TRNA-PSEUDOURIDINE SYNTHASE"/>
    <property type="match status" value="1"/>
</dbReference>
<comment type="function">
    <text evidence="5">Responsible for synthesis of pseudouridine from uracil-55 in the psi GC loop of transfer RNAs.</text>
</comment>
<dbReference type="AlphaFoldDB" id="A0A4D6YKM8"/>
<dbReference type="SUPFAM" id="SSF55120">
    <property type="entry name" value="Pseudouridine synthase"/>
    <property type="match status" value="1"/>
</dbReference>
<dbReference type="InterPro" id="IPR032819">
    <property type="entry name" value="TruB_C"/>
</dbReference>
<proteinExistence type="inferred from homology"/>
<dbReference type="GO" id="GO:1990481">
    <property type="term" value="P:mRNA pseudouridine synthesis"/>
    <property type="evidence" value="ECO:0007669"/>
    <property type="project" value="TreeGrafter"/>
</dbReference>
<name>A0A4D6YKM8_9GAMM</name>
<gene>
    <name evidence="5 8" type="primary">truB</name>
    <name evidence="8" type="ORF">D9V79_01145</name>
</gene>
<dbReference type="RefSeq" id="WP_158351869.1">
    <property type="nucleotide sequence ID" value="NZ_CP032998.1"/>
</dbReference>
<dbReference type="GO" id="GO:0031119">
    <property type="term" value="P:tRNA pseudouridine synthesis"/>
    <property type="evidence" value="ECO:0007669"/>
    <property type="project" value="UniProtKB-UniRule"/>
</dbReference>
<dbReference type="NCBIfam" id="TIGR00431">
    <property type="entry name" value="TruB"/>
    <property type="match status" value="1"/>
</dbReference>
<keyword evidence="9" id="KW-1185">Reference proteome</keyword>
<evidence type="ECO:0000313" key="9">
    <source>
        <dbReference type="Proteomes" id="UP000298636"/>
    </source>
</evidence>
<dbReference type="CDD" id="cd02573">
    <property type="entry name" value="PseudoU_synth_EcTruB"/>
    <property type="match status" value="1"/>
</dbReference>
<evidence type="ECO:0000256" key="1">
    <source>
        <dbReference type="ARBA" id="ARBA00000385"/>
    </source>
</evidence>
<dbReference type="GO" id="GO:0003723">
    <property type="term" value="F:RNA binding"/>
    <property type="evidence" value="ECO:0007669"/>
    <property type="project" value="InterPro"/>
</dbReference>
<dbReference type="Pfam" id="PF01509">
    <property type="entry name" value="TruB_N"/>
    <property type="match status" value="1"/>
</dbReference>
<accession>A0A4D6YKM8</accession>
<keyword evidence="3 5" id="KW-0819">tRNA processing</keyword>
<dbReference type="InterPro" id="IPR020103">
    <property type="entry name" value="PsdUridine_synth_cat_dom_sf"/>
</dbReference>
<dbReference type="Gene3D" id="3.30.2350.10">
    <property type="entry name" value="Pseudouridine synthase"/>
    <property type="match status" value="1"/>
</dbReference>
<comment type="catalytic activity">
    <reaction evidence="1 5">
        <text>uridine(55) in tRNA = pseudouridine(55) in tRNA</text>
        <dbReference type="Rhea" id="RHEA:42532"/>
        <dbReference type="Rhea" id="RHEA-COMP:10101"/>
        <dbReference type="Rhea" id="RHEA-COMP:10102"/>
        <dbReference type="ChEBI" id="CHEBI:65314"/>
        <dbReference type="ChEBI" id="CHEBI:65315"/>
        <dbReference type="EC" id="5.4.99.25"/>
    </reaction>
</comment>
<comment type="similarity">
    <text evidence="2 5">Belongs to the pseudouridine synthase TruB family. Type 1 subfamily.</text>
</comment>
<evidence type="ECO:0000259" key="7">
    <source>
        <dbReference type="Pfam" id="PF16198"/>
    </source>
</evidence>
<dbReference type="PANTHER" id="PTHR13767:SF2">
    <property type="entry name" value="PSEUDOURIDYLATE SYNTHASE TRUB1"/>
    <property type="match status" value="1"/>
</dbReference>
<evidence type="ECO:0000256" key="3">
    <source>
        <dbReference type="ARBA" id="ARBA00022694"/>
    </source>
</evidence>
<dbReference type="InterPro" id="IPR014780">
    <property type="entry name" value="tRNA_psdUridine_synth_TruB"/>
</dbReference>
<dbReference type="Pfam" id="PF16198">
    <property type="entry name" value="TruB_C_2"/>
    <property type="match status" value="1"/>
</dbReference>